<dbReference type="SMART" id="SM00382">
    <property type="entry name" value="AAA"/>
    <property type="match status" value="2"/>
</dbReference>
<dbReference type="RefSeq" id="WP_169380974.1">
    <property type="nucleotide sequence ID" value="NZ_JAAXLA010000013.1"/>
</dbReference>
<feature type="transmembrane region" description="Helical" evidence="8">
    <location>
        <begin position="14"/>
        <end position="35"/>
    </location>
</feature>
<feature type="transmembrane region" description="Helical" evidence="8">
    <location>
        <begin position="716"/>
        <end position="737"/>
    </location>
</feature>
<feature type="domain" description="ABC transmembrane type-1" evidence="10">
    <location>
        <begin position="20"/>
        <end position="303"/>
    </location>
</feature>
<feature type="transmembrane region" description="Helical" evidence="8">
    <location>
        <begin position="623"/>
        <end position="647"/>
    </location>
</feature>
<dbReference type="SUPFAM" id="SSF90123">
    <property type="entry name" value="ABC transporter transmembrane region"/>
    <property type="match status" value="2"/>
</dbReference>
<evidence type="ECO:0000256" key="5">
    <source>
        <dbReference type="ARBA" id="ARBA00022989"/>
    </source>
</evidence>
<feature type="domain" description="ABC transporter" evidence="9">
    <location>
        <begin position="336"/>
        <end position="562"/>
    </location>
</feature>
<evidence type="ECO:0000256" key="1">
    <source>
        <dbReference type="ARBA" id="ARBA00004651"/>
    </source>
</evidence>
<dbReference type="Pfam" id="PF00664">
    <property type="entry name" value="ABC_membrane"/>
    <property type="match status" value="2"/>
</dbReference>
<reference evidence="11 12" key="1">
    <citation type="submission" date="2020-04" db="EMBL/GenBank/DDBJ databases">
        <authorList>
            <person name="Klaysubun C."/>
            <person name="Duangmal K."/>
            <person name="Lipun K."/>
        </authorList>
    </citation>
    <scope>NUCLEOTIDE SEQUENCE [LARGE SCALE GENOMIC DNA]</scope>
    <source>
        <strain evidence="11 12">K10HN5</strain>
    </source>
</reference>
<evidence type="ECO:0000313" key="11">
    <source>
        <dbReference type="EMBL" id="NMH97522.1"/>
    </source>
</evidence>
<feature type="transmembrane region" description="Helical" evidence="8">
    <location>
        <begin position="274"/>
        <end position="291"/>
    </location>
</feature>
<dbReference type="PROSITE" id="PS00211">
    <property type="entry name" value="ABC_TRANSPORTER_1"/>
    <property type="match status" value="1"/>
</dbReference>
<dbReference type="CDD" id="cd18584">
    <property type="entry name" value="ABC_6TM_AarD_CydD"/>
    <property type="match status" value="1"/>
</dbReference>
<dbReference type="PROSITE" id="PS50893">
    <property type="entry name" value="ABC_TRANSPORTER_2"/>
    <property type="match status" value="2"/>
</dbReference>
<accession>A0ABX1S9N2</accession>
<evidence type="ECO:0000256" key="6">
    <source>
        <dbReference type="ARBA" id="ARBA00023136"/>
    </source>
</evidence>
<dbReference type="InterPro" id="IPR027417">
    <property type="entry name" value="P-loop_NTPase"/>
</dbReference>
<dbReference type="PROSITE" id="PS50929">
    <property type="entry name" value="ABC_TM1F"/>
    <property type="match status" value="2"/>
</dbReference>
<keyword evidence="6 8" id="KW-0472">Membrane</keyword>
<name>A0ABX1S9N2_9PSEU</name>
<dbReference type="CDD" id="cd03228">
    <property type="entry name" value="ABCC_MRP_Like"/>
    <property type="match status" value="1"/>
</dbReference>
<feature type="transmembrane region" description="Helical" evidence="8">
    <location>
        <begin position="824"/>
        <end position="848"/>
    </location>
</feature>
<evidence type="ECO:0000256" key="8">
    <source>
        <dbReference type="SAM" id="Phobius"/>
    </source>
</evidence>
<evidence type="ECO:0000259" key="9">
    <source>
        <dbReference type="PROSITE" id="PS50893"/>
    </source>
</evidence>
<organism evidence="11 12">
    <name type="scientific">Pseudonocardia acidicola</name>
    <dbReference type="NCBI Taxonomy" id="2724939"/>
    <lineage>
        <taxon>Bacteria</taxon>
        <taxon>Bacillati</taxon>
        <taxon>Actinomycetota</taxon>
        <taxon>Actinomycetes</taxon>
        <taxon>Pseudonocardiales</taxon>
        <taxon>Pseudonocardiaceae</taxon>
        <taxon>Pseudonocardia</taxon>
    </lineage>
</organism>
<dbReference type="InterPro" id="IPR014223">
    <property type="entry name" value="ABC_CydC/D"/>
</dbReference>
<feature type="transmembrane region" description="Helical" evidence="8">
    <location>
        <begin position="240"/>
        <end position="268"/>
    </location>
</feature>
<dbReference type="InterPro" id="IPR011527">
    <property type="entry name" value="ABC1_TM_dom"/>
</dbReference>
<dbReference type="InterPro" id="IPR039421">
    <property type="entry name" value="Type_1_exporter"/>
</dbReference>
<feature type="compositionally biased region" description="Pro residues" evidence="7">
    <location>
        <begin position="571"/>
        <end position="580"/>
    </location>
</feature>
<dbReference type="Gene3D" id="3.40.50.300">
    <property type="entry name" value="P-loop containing nucleotide triphosphate hydrolases"/>
    <property type="match status" value="2"/>
</dbReference>
<proteinExistence type="predicted"/>
<keyword evidence="12" id="KW-1185">Reference proteome</keyword>
<evidence type="ECO:0000256" key="4">
    <source>
        <dbReference type="ARBA" id="ARBA00022840"/>
    </source>
</evidence>
<keyword evidence="4" id="KW-0067">ATP-binding</keyword>
<dbReference type="Gene3D" id="1.20.1560.10">
    <property type="entry name" value="ABC transporter type 1, transmembrane domain"/>
    <property type="match status" value="2"/>
</dbReference>
<evidence type="ECO:0000256" key="7">
    <source>
        <dbReference type="SAM" id="MobiDB-lite"/>
    </source>
</evidence>
<dbReference type="PANTHER" id="PTHR24221:SF590">
    <property type="entry name" value="COMPONENT LINKED WITH THE ASSEMBLY OF CYTOCHROME' TRANSPORT TRANSMEMBRANE ATP-BINDING PROTEIN ABC TRANSPORTER CYDD-RELATED"/>
    <property type="match status" value="1"/>
</dbReference>
<evidence type="ECO:0000313" key="12">
    <source>
        <dbReference type="Proteomes" id="UP000820669"/>
    </source>
</evidence>
<dbReference type="SUPFAM" id="SSF52540">
    <property type="entry name" value="P-loop containing nucleoside triphosphate hydrolases"/>
    <property type="match status" value="2"/>
</dbReference>
<dbReference type="InterPro" id="IPR017871">
    <property type="entry name" value="ABC_transporter-like_CS"/>
</dbReference>
<dbReference type="NCBIfam" id="TIGR02868">
    <property type="entry name" value="CydC"/>
    <property type="match status" value="1"/>
</dbReference>
<feature type="region of interest" description="Disordered" evidence="7">
    <location>
        <begin position="563"/>
        <end position="584"/>
    </location>
</feature>
<comment type="caution">
    <text evidence="11">The sequence shown here is derived from an EMBL/GenBank/DDBJ whole genome shotgun (WGS) entry which is preliminary data.</text>
</comment>
<sequence>MRPLDPRLLRHARATRTFIIVCAGIAVATALLVLVQAQLLSAGIERAFLGGAGLAELSPLLIGLLVVVAGRAALAWAGEASAHRAAADVIRQLRTRLVGHVLALGPRRRTLPPGGELATLATRGLDGLEGYFSRYLPTLLVAAVVPAVVAGRILFADWLSGLIIGLTVPLIPIFMILIGLHTERSTRRQWRTLAVLGHHFLDLVAGLDVLVAFGRARRQTERLRALAENHRQATMRTLRVAFLSALTLELLATLSVALVAVSIGLRLVEGRLDLGTALLVLVLAPEVYLPLRAVGARFHDSAEGLAAAAEVFAVLETPDRVRPATAGPPDPSRVPVRLREVRVDGRGGPVLDGLDLVLTPGTVLGLRGPSGCGKSTVLDLLLGLRTPDAGQVTVGATDLADVDRAAWLSRIAWVPQRPVLLAGTVADNIRLADPTADPARVRDAARAAALDVALETSLGEDGAGLSTGQRRRVALARAVLADRPLLLLDEPTEGVDADTEAAILSALPAVTAGRTTVLVSHRPEVLARCDRVIDLADRTGSTADAAPMTTTATGVVVPWSRSAPGDRVAAGPPPGPPEPAGPAGALRRTLTAARAQWWRLALAVLLGSAALGCGVALTATSAWLISTAALHPPVLTLMVAIVAVRAFGIGKGVLRYAERLVSHDAALRTASALRVRVWEALVRLGPAATARLRRGELLARLVGDVDAQQDVLVRTVLPAASAAVVGLGVSVGLGLLLPAAGVATALGLVVAGIGAPALAVWAARRTERTTAAARGEVLARTVELLDAAPDLLAFGADTRYRDGLTAADGHLGGLLRRAATARGLGAGVGVLAVGVTSVATTALGVAALRAGLLPGPALAVLALTPLATADVVVGLPDAALRLIGARPAARRLAELERRPAPVREPAVPAGVAPPAALAAHDLAVRWPGAASDAVQHVDLQLGGSRRIALTGPSGAGKSTVVAALLRTLDPSAGRLLADGRDVHDLTGDELRRGIAWCGPHTHLFDSTLRANLQLAAPHAGDAELIAALHRTRLGDWLARLPDGLDTRIGEHGGTVSGGERQRIGVARALLADRPIMLFDEPTAHLDAATGDALAAELLAATAGRTALVVTHRPEQTPGLPQVRLGHARPAAARPPGPVLQLSGS</sequence>
<dbReference type="NCBIfam" id="TIGR02857">
    <property type="entry name" value="CydD"/>
    <property type="match status" value="1"/>
</dbReference>
<dbReference type="InterPro" id="IPR003439">
    <property type="entry name" value="ABC_transporter-like_ATP-bd"/>
</dbReference>
<keyword evidence="3" id="KW-0547">Nucleotide-binding</keyword>
<feature type="transmembrane region" description="Helical" evidence="8">
    <location>
        <begin position="135"/>
        <end position="155"/>
    </location>
</feature>
<gene>
    <name evidence="11" type="primary">cydD</name>
    <name evidence="11" type="ORF">HF526_09385</name>
</gene>
<feature type="transmembrane region" description="Helical" evidence="8">
    <location>
        <begin position="597"/>
        <end position="617"/>
    </location>
</feature>
<feature type="transmembrane region" description="Helical" evidence="8">
    <location>
        <begin position="47"/>
        <end position="69"/>
    </location>
</feature>
<dbReference type="Proteomes" id="UP000820669">
    <property type="component" value="Unassembled WGS sequence"/>
</dbReference>
<dbReference type="EMBL" id="JAAXLA010000013">
    <property type="protein sequence ID" value="NMH97522.1"/>
    <property type="molecule type" value="Genomic_DNA"/>
</dbReference>
<feature type="domain" description="ABC transporter" evidence="9">
    <location>
        <begin position="917"/>
        <end position="1143"/>
    </location>
</feature>
<feature type="transmembrane region" description="Helical" evidence="8">
    <location>
        <begin position="162"/>
        <end position="181"/>
    </location>
</feature>
<evidence type="ECO:0000256" key="3">
    <source>
        <dbReference type="ARBA" id="ARBA00022741"/>
    </source>
</evidence>
<dbReference type="InterPro" id="IPR036640">
    <property type="entry name" value="ABC1_TM_sf"/>
</dbReference>
<feature type="transmembrane region" description="Helical" evidence="8">
    <location>
        <begin position="743"/>
        <end position="763"/>
    </location>
</feature>
<evidence type="ECO:0000259" key="10">
    <source>
        <dbReference type="PROSITE" id="PS50929"/>
    </source>
</evidence>
<dbReference type="InterPro" id="IPR014216">
    <property type="entry name" value="ABC_transptr_CydD"/>
</dbReference>
<dbReference type="InterPro" id="IPR003593">
    <property type="entry name" value="AAA+_ATPase"/>
</dbReference>
<keyword evidence="5 8" id="KW-1133">Transmembrane helix</keyword>
<keyword evidence="2 8" id="KW-0812">Transmembrane</keyword>
<dbReference type="PANTHER" id="PTHR24221">
    <property type="entry name" value="ATP-BINDING CASSETTE SUB-FAMILY B"/>
    <property type="match status" value="1"/>
</dbReference>
<feature type="domain" description="ABC transmembrane type-1" evidence="10">
    <location>
        <begin position="601"/>
        <end position="851"/>
    </location>
</feature>
<dbReference type="Pfam" id="PF00005">
    <property type="entry name" value="ABC_tran"/>
    <property type="match status" value="2"/>
</dbReference>
<evidence type="ECO:0000256" key="2">
    <source>
        <dbReference type="ARBA" id="ARBA00022692"/>
    </source>
</evidence>
<protein>
    <submittedName>
        <fullName evidence="11">Thiol reductant ABC exporter subunit CydD</fullName>
    </submittedName>
</protein>
<comment type="subcellular location">
    <subcellularLocation>
        <location evidence="1">Cell membrane</location>
        <topology evidence="1">Multi-pass membrane protein</topology>
    </subcellularLocation>
</comment>